<evidence type="ECO:0000259" key="5">
    <source>
        <dbReference type="PROSITE" id="PS50004"/>
    </source>
</evidence>
<dbReference type="AlphaFoldDB" id="A0A6P5GBR1"/>
<reference evidence="7" key="1">
    <citation type="journal article" date="2015" name="Nat. Genet.">
        <title>The pineapple genome and the evolution of CAM photosynthesis.</title>
        <authorList>
            <person name="Ming R."/>
            <person name="VanBuren R."/>
            <person name="Wai C.M."/>
            <person name="Tang H."/>
            <person name="Schatz M.C."/>
            <person name="Bowers J.E."/>
            <person name="Lyons E."/>
            <person name="Wang M.L."/>
            <person name="Chen J."/>
            <person name="Biggers E."/>
            <person name="Zhang J."/>
            <person name="Huang L."/>
            <person name="Zhang L."/>
            <person name="Miao W."/>
            <person name="Zhang J."/>
            <person name="Ye Z."/>
            <person name="Miao C."/>
            <person name="Lin Z."/>
            <person name="Wang H."/>
            <person name="Zhou H."/>
            <person name="Yim W.C."/>
            <person name="Priest H.D."/>
            <person name="Zheng C."/>
            <person name="Woodhouse M."/>
            <person name="Edger P.P."/>
            <person name="Guyot R."/>
            <person name="Guo H.B."/>
            <person name="Guo H."/>
            <person name="Zheng G."/>
            <person name="Singh R."/>
            <person name="Sharma A."/>
            <person name="Min X."/>
            <person name="Zheng Y."/>
            <person name="Lee H."/>
            <person name="Gurtowski J."/>
            <person name="Sedlazeck F.J."/>
            <person name="Harkess A."/>
            <person name="McKain M.R."/>
            <person name="Liao Z."/>
            <person name="Fang J."/>
            <person name="Liu J."/>
            <person name="Zhang X."/>
            <person name="Zhang Q."/>
            <person name="Hu W."/>
            <person name="Qin Y."/>
            <person name="Wang K."/>
            <person name="Chen L.Y."/>
            <person name="Shirley N."/>
            <person name="Lin Y.R."/>
            <person name="Liu L.Y."/>
            <person name="Hernandez A.G."/>
            <person name="Wright C.L."/>
            <person name="Bulone V."/>
            <person name="Tuskan G.A."/>
            <person name="Heath K."/>
            <person name="Zee F."/>
            <person name="Moore P.H."/>
            <person name="Sunkar R."/>
            <person name="Leebens-Mack J.H."/>
            <person name="Mockler T."/>
            <person name="Bennetzen J.L."/>
            <person name="Freeling M."/>
            <person name="Sankoff D."/>
            <person name="Paterson A.H."/>
            <person name="Zhu X."/>
            <person name="Yang X."/>
            <person name="Smith J.A."/>
            <person name="Cushman J.C."/>
            <person name="Paull R.E."/>
            <person name="Yu Q."/>
        </authorList>
    </citation>
    <scope>NUCLEOTIDE SEQUENCE [LARGE SCALE GENOMIC DNA]</scope>
    <source>
        <strain evidence="7">cv. F153</strain>
    </source>
</reference>
<evidence type="ECO:0000259" key="6">
    <source>
        <dbReference type="PROSITE" id="PS51778"/>
    </source>
</evidence>
<dbReference type="GO" id="GO:0016020">
    <property type="term" value="C:membrane"/>
    <property type="evidence" value="ECO:0007669"/>
    <property type="project" value="UniProtKB-SubCell"/>
</dbReference>
<dbReference type="RefSeq" id="XP_020105554.1">
    <property type="nucleotide sequence ID" value="XM_020249965.1"/>
</dbReference>
<feature type="domain" description="C2" evidence="5">
    <location>
        <begin position="455"/>
        <end position="574"/>
    </location>
</feature>
<evidence type="ECO:0000256" key="2">
    <source>
        <dbReference type="ARBA" id="ARBA00022692"/>
    </source>
</evidence>
<dbReference type="SMART" id="SM00568">
    <property type="entry name" value="GRAM"/>
    <property type="match status" value="1"/>
</dbReference>
<keyword evidence="3" id="KW-1133">Transmembrane helix</keyword>
<dbReference type="PROSITE" id="PS50004">
    <property type="entry name" value="C2"/>
    <property type="match status" value="1"/>
</dbReference>
<comment type="subcellular location">
    <subcellularLocation>
        <location evidence="1">Membrane</location>
        <topology evidence="1">Single-pass membrane protein</topology>
    </subcellularLocation>
</comment>
<gene>
    <name evidence="8" type="primary">LOC109722078</name>
</gene>
<protein>
    <submittedName>
        <fullName evidence="8">C2 and GRAM domain-containing protein At5g50170-like</fullName>
    </submittedName>
</protein>
<dbReference type="InterPro" id="IPR044511">
    <property type="entry name" value="At1g03370/At5g50170-like"/>
</dbReference>
<sequence>MSLRGPSACAPACAGPRGGCGPRGYARGLARGCVARAVAAGRAAVTSRPWLVRGPRLCAVPAFWEILLTVSLYGRSNKNSATHTTISSFRSRDNTRPVDEITPLSVTEGAKHSRMTSINNSICAGEDLDIVPGSHLAEGIKNNDSVNKSATLAVDKDASAEFTDATFEEAMEIMQLRDESEMPENLQGGILLEQTYTIEPKDLNSFLFGPNSKFMKDLAELQGTTDYQETPWTWKCMDPPCLTSAVSYTKAATKLVKAVKATEEQTYIKADGKRFAVMVRVSTPEVPFGNSFEVVLLYKIMPGPELLSGEESSHFVISFSIDFLQSTVMKSMIEGSARQGLKENFESFADTLSQHIKPATSSELEFDKDKLLAPLQLDHQSDLELAIKYFCNFTVVSTIVMVLYVLLHILLSQPATMKGLEFDGLDLPDTFGELITSAIIVLQVECVLDMISHFVQARMRRGCDHGVQARGVGWLLTVALVEGKSLPPVVSSGFSDPYVVFSCNGVTRTSSVQLQTSDPQWNEIMEFDAMQEPPSVLDVEVFNFDGPFDLSTSLGHAEINFLKHASAELADIWVPLEGRLAQTCQSQLHLRIFLDNTRGVETIREYLAKMEKEVGKKLDIRSPHKNSAFQKLFGLPPEEFLINDYSCSLKRKIPLQGRLFLSARTVGFYANLFGHKTKFFFLWEDVEDIQVVPPSFATMGGPALLMTLKRGRGLDARHGAKSQDQEGRLRFQFQSFVSFNTASRTIMALWRMKNMVIDQRAKLEQDQQDDGKSYVSTDDAESIMNIDDVALSKAYSSELSVDLNSLMEIFNGGDLEMKIMSKVGCLNYSSTPWEDAKPNIQERRVRYKFNRYMSIFGSEVVSTQMKSPSIDGNGWTIDDVTTLHNVPFSDCFRVRLRYDIQSRITESWRSQCDVFVGIEWLRSTKFQQRITRNICDKLAHRAKEIFELAEREIPSAKATSSDR</sequence>
<feature type="domain" description="VASt" evidence="6">
    <location>
        <begin position="187"/>
        <end position="360"/>
    </location>
</feature>
<dbReference type="PANTHER" id="PTHR46296">
    <property type="entry name" value="BNAA05G37250D PROTEIN"/>
    <property type="match status" value="1"/>
</dbReference>
<evidence type="ECO:0000256" key="1">
    <source>
        <dbReference type="ARBA" id="ARBA00004167"/>
    </source>
</evidence>
<dbReference type="InterPro" id="IPR031968">
    <property type="entry name" value="VASt"/>
</dbReference>
<organism evidence="7 8">
    <name type="scientific">Ananas comosus</name>
    <name type="common">Pineapple</name>
    <name type="synonym">Ananas ananas</name>
    <dbReference type="NCBI Taxonomy" id="4615"/>
    <lineage>
        <taxon>Eukaryota</taxon>
        <taxon>Viridiplantae</taxon>
        <taxon>Streptophyta</taxon>
        <taxon>Embryophyta</taxon>
        <taxon>Tracheophyta</taxon>
        <taxon>Spermatophyta</taxon>
        <taxon>Magnoliopsida</taxon>
        <taxon>Liliopsida</taxon>
        <taxon>Poales</taxon>
        <taxon>Bromeliaceae</taxon>
        <taxon>Bromelioideae</taxon>
        <taxon>Ananas</taxon>
    </lineage>
</organism>
<dbReference type="Gene3D" id="2.60.40.150">
    <property type="entry name" value="C2 domain"/>
    <property type="match status" value="1"/>
</dbReference>
<keyword evidence="4" id="KW-0472">Membrane</keyword>
<evidence type="ECO:0000313" key="8">
    <source>
        <dbReference type="RefSeq" id="XP_020105554.1"/>
    </source>
</evidence>
<dbReference type="GeneID" id="109722078"/>
<dbReference type="SUPFAM" id="SSF49562">
    <property type="entry name" value="C2 domain (Calcium/lipid-binding domain, CaLB)"/>
    <property type="match status" value="1"/>
</dbReference>
<evidence type="ECO:0000313" key="7">
    <source>
        <dbReference type="Proteomes" id="UP000515123"/>
    </source>
</evidence>
<keyword evidence="7" id="KW-1185">Reference proteome</keyword>
<dbReference type="Proteomes" id="UP000515123">
    <property type="component" value="Linkage group 16"/>
</dbReference>
<dbReference type="InterPro" id="IPR004182">
    <property type="entry name" value="GRAM"/>
</dbReference>
<dbReference type="InterPro" id="IPR000008">
    <property type="entry name" value="C2_dom"/>
</dbReference>
<reference evidence="8" key="2">
    <citation type="submission" date="2025-08" db="UniProtKB">
        <authorList>
            <consortium name="RefSeq"/>
        </authorList>
    </citation>
    <scope>IDENTIFICATION</scope>
    <source>
        <tissue evidence="8">Leaf</tissue>
    </source>
</reference>
<dbReference type="Pfam" id="PF00168">
    <property type="entry name" value="C2"/>
    <property type="match status" value="1"/>
</dbReference>
<dbReference type="CDD" id="cd00030">
    <property type="entry name" value="C2"/>
    <property type="match status" value="1"/>
</dbReference>
<name>A0A6P5GBR1_ANACO</name>
<feature type="domain" description="VASt" evidence="6">
    <location>
        <begin position="790"/>
        <end position="953"/>
    </location>
</feature>
<accession>A0A6P5GBR1</accession>
<dbReference type="Pfam" id="PF16016">
    <property type="entry name" value="VASt"/>
    <property type="match status" value="2"/>
</dbReference>
<dbReference type="PANTHER" id="PTHR46296:SF7">
    <property type="entry name" value="C2 DOMAIN-CONTAINING PROTEIN"/>
    <property type="match status" value="1"/>
</dbReference>
<dbReference type="Pfam" id="PF02893">
    <property type="entry name" value="GRAM"/>
    <property type="match status" value="1"/>
</dbReference>
<dbReference type="InterPro" id="IPR011993">
    <property type="entry name" value="PH-like_dom_sf"/>
</dbReference>
<proteinExistence type="predicted"/>
<dbReference type="OrthoDB" id="67700at2759"/>
<dbReference type="Gene3D" id="2.30.29.30">
    <property type="entry name" value="Pleckstrin-homology domain (PH domain)/Phosphotyrosine-binding domain (PTB)"/>
    <property type="match status" value="1"/>
</dbReference>
<evidence type="ECO:0000256" key="4">
    <source>
        <dbReference type="ARBA" id="ARBA00023136"/>
    </source>
</evidence>
<dbReference type="PROSITE" id="PS51778">
    <property type="entry name" value="VAST"/>
    <property type="match status" value="2"/>
</dbReference>
<evidence type="ECO:0000256" key="3">
    <source>
        <dbReference type="ARBA" id="ARBA00022989"/>
    </source>
</evidence>
<dbReference type="InterPro" id="IPR035892">
    <property type="entry name" value="C2_domain_sf"/>
</dbReference>
<dbReference type="SMART" id="SM00239">
    <property type="entry name" value="C2"/>
    <property type="match status" value="1"/>
</dbReference>
<keyword evidence="2" id="KW-0812">Transmembrane</keyword>